<sequence length="113" mass="12938">MSIFNSLLTFSAANPYLLKKRDLLSTPSPVEAFCQFLGEENISLETKRELGLAQLKKIPCRDGRNLRKDLVQLSLIISVKVVMRLEHKAIPEMFRPAWNLTYKHFQPLATVPI</sequence>
<organism evidence="1 2">
    <name type="scientific">Sclerotinia sclerotiorum (strain ATCC 18683 / 1980 / Ss-1)</name>
    <name type="common">White mold</name>
    <name type="synonym">Whetzelinia sclerotiorum</name>
    <dbReference type="NCBI Taxonomy" id="665079"/>
    <lineage>
        <taxon>Eukaryota</taxon>
        <taxon>Fungi</taxon>
        <taxon>Dikarya</taxon>
        <taxon>Ascomycota</taxon>
        <taxon>Pezizomycotina</taxon>
        <taxon>Leotiomycetes</taxon>
        <taxon>Helotiales</taxon>
        <taxon>Sclerotiniaceae</taxon>
        <taxon>Sclerotinia</taxon>
    </lineage>
</organism>
<dbReference type="Proteomes" id="UP000001312">
    <property type="component" value="Unassembled WGS sequence"/>
</dbReference>
<evidence type="ECO:0000313" key="2">
    <source>
        <dbReference type="Proteomes" id="UP000001312"/>
    </source>
</evidence>
<dbReference type="KEGG" id="ssl:SS1G_13088"/>
<reference evidence="2" key="1">
    <citation type="journal article" date="2011" name="PLoS Genet.">
        <title>Genomic analysis of the necrotrophic fungal pathogens Sclerotinia sclerotiorum and Botrytis cinerea.</title>
        <authorList>
            <person name="Amselem J."/>
            <person name="Cuomo C.A."/>
            <person name="van Kan J.A."/>
            <person name="Viaud M."/>
            <person name="Benito E.P."/>
            <person name="Couloux A."/>
            <person name="Coutinho P.M."/>
            <person name="de Vries R.P."/>
            <person name="Dyer P.S."/>
            <person name="Fillinger S."/>
            <person name="Fournier E."/>
            <person name="Gout L."/>
            <person name="Hahn M."/>
            <person name="Kohn L."/>
            <person name="Lapalu N."/>
            <person name="Plummer K.M."/>
            <person name="Pradier J.M."/>
            <person name="Quevillon E."/>
            <person name="Sharon A."/>
            <person name="Simon A."/>
            <person name="ten Have A."/>
            <person name="Tudzynski B."/>
            <person name="Tudzynski P."/>
            <person name="Wincker P."/>
            <person name="Andrew M."/>
            <person name="Anthouard V."/>
            <person name="Beever R.E."/>
            <person name="Beffa R."/>
            <person name="Benoit I."/>
            <person name="Bouzid O."/>
            <person name="Brault B."/>
            <person name="Chen Z."/>
            <person name="Choquer M."/>
            <person name="Collemare J."/>
            <person name="Cotton P."/>
            <person name="Danchin E.G."/>
            <person name="Da Silva C."/>
            <person name="Gautier A."/>
            <person name="Giraud C."/>
            <person name="Giraud T."/>
            <person name="Gonzalez C."/>
            <person name="Grossetete S."/>
            <person name="Guldener U."/>
            <person name="Henrissat B."/>
            <person name="Howlett B.J."/>
            <person name="Kodira C."/>
            <person name="Kretschmer M."/>
            <person name="Lappartient A."/>
            <person name="Leroch M."/>
            <person name="Levis C."/>
            <person name="Mauceli E."/>
            <person name="Neuveglise C."/>
            <person name="Oeser B."/>
            <person name="Pearson M."/>
            <person name="Poulain J."/>
            <person name="Poussereau N."/>
            <person name="Quesneville H."/>
            <person name="Rascle C."/>
            <person name="Schumacher J."/>
            <person name="Segurens B."/>
            <person name="Sexton A."/>
            <person name="Silva E."/>
            <person name="Sirven C."/>
            <person name="Soanes D.M."/>
            <person name="Talbot N.J."/>
            <person name="Templeton M."/>
            <person name="Yandava C."/>
            <person name="Yarden O."/>
            <person name="Zeng Q."/>
            <person name="Rollins J.A."/>
            <person name="Lebrun M.H."/>
            <person name="Dickman M."/>
        </authorList>
    </citation>
    <scope>NUCLEOTIDE SEQUENCE [LARGE SCALE GENOMIC DNA]</scope>
    <source>
        <strain evidence="2">ATCC 18683 / 1980 / Ss-1</strain>
    </source>
</reference>
<protein>
    <submittedName>
        <fullName evidence="1">Uncharacterized protein</fullName>
    </submittedName>
</protein>
<dbReference type="HOGENOM" id="CLU_2135053_0_0_1"/>
<dbReference type="AlphaFoldDB" id="A7F660"/>
<evidence type="ECO:0000313" key="1">
    <source>
        <dbReference type="EMBL" id="EDN98231.1"/>
    </source>
</evidence>
<name>A7F660_SCLS1</name>
<proteinExistence type="predicted"/>
<keyword evidence="2" id="KW-1185">Reference proteome</keyword>
<accession>A7F660</accession>
<dbReference type="RefSeq" id="XP_001585996.1">
    <property type="nucleotide sequence ID" value="XM_001585946.1"/>
</dbReference>
<gene>
    <name evidence="1" type="ORF">SS1G_13088</name>
</gene>
<dbReference type="InParanoid" id="A7F660"/>
<dbReference type="GeneID" id="5481968"/>
<dbReference type="EMBL" id="CH476643">
    <property type="protein sequence ID" value="EDN98231.1"/>
    <property type="molecule type" value="Genomic_DNA"/>
</dbReference>